<name>A0ABV7JEF0_9SPHI</name>
<evidence type="ECO:0000259" key="1">
    <source>
        <dbReference type="Pfam" id="PF01370"/>
    </source>
</evidence>
<gene>
    <name evidence="2" type="ORF">ACFOET_02555</name>
</gene>
<dbReference type="InterPro" id="IPR036291">
    <property type="entry name" value="NAD(P)-bd_dom_sf"/>
</dbReference>
<reference evidence="3" key="1">
    <citation type="journal article" date="2019" name="Int. J. Syst. Evol. Microbiol.">
        <title>The Global Catalogue of Microorganisms (GCM) 10K type strain sequencing project: providing services to taxonomists for standard genome sequencing and annotation.</title>
        <authorList>
            <consortium name="The Broad Institute Genomics Platform"/>
            <consortium name="The Broad Institute Genome Sequencing Center for Infectious Disease"/>
            <person name="Wu L."/>
            <person name="Ma J."/>
        </authorList>
    </citation>
    <scope>NUCLEOTIDE SEQUENCE [LARGE SCALE GENOMIC DNA]</scope>
    <source>
        <strain evidence="3">KCTC 52416</strain>
    </source>
</reference>
<dbReference type="Pfam" id="PF01370">
    <property type="entry name" value="Epimerase"/>
    <property type="match status" value="1"/>
</dbReference>
<accession>A0ABV7JEF0</accession>
<protein>
    <submittedName>
        <fullName evidence="2">NAD-dependent epimerase/dehydratase family protein</fullName>
    </submittedName>
</protein>
<dbReference type="Gene3D" id="3.40.50.720">
    <property type="entry name" value="NAD(P)-binding Rossmann-like Domain"/>
    <property type="match status" value="1"/>
</dbReference>
<dbReference type="EMBL" id="JBHRTA010000008">
    <property type="protein sequence ID" value="MFC3196488.1"/>
    <property type="molecule type" value="Genomic_DNA"/>
</dbReference>
<feature type="domain" description="NAD-dependent epimerase/dehydratase" evidence="1">
    <location>
        <begin position="8"/>
        <end position="208"/>
    </location>
</feature>
<organism evidence="2 3">
    <name type="scientific">Parapedobacter deserti</name>
    <dbReference type="NCBI Taxonomy" id="1912957"/>
    <lineage>
        <taxon>Bacteria</taxon>
        <taxon>Pseudomonadati</taxon>
        <taxon>Bacteroidota</taxon>
        <taxon>Sphingobacteriia</taxon>
        <taxon>Sphingobacteriales</taxon>
        <taxon>Sphingobacteriaceae</taxon>
        <taxon>Parapedobacter</taxon>
    </lineage>
</organism>
<dbReference type="Proteomes" id="UP001595526">
    <property type="component" value="Unassembled WGS sequence"/>
</dbReference>
<dbReference type="RefSeq" id="WP_379019248.1">
    <property type="nucleotide sequence ID" value="NZ_JBHRTA010000008.1"/>
</dbReference>
<keyword evidence="3" id="KW-1185">Reference proteome</keyword>
<evidence type="ECO:0000313" key="3">
    <source>
        <dbReference type="Proteomes" id="UP001595526"/>
    </source>
</evidence>
<dbReference type="InterPro" id="IPR001509">
    <property type="entry name" value="Epimerase_deHydtase"/>
</dbReference>
<sequence length="310" mass="34977">MPAQLHTVLGASGATGRAVILELAKRNLSIRAVHRSAKPSESGTVQANLLDKEQTIRAIDGSSYVYLCVGLQYRSKVWERDWPLLMANVIEACIVTKAVLIFFDNVYMYSKPLHNPFNEQHPQQPSTKKGIARKSVADLLLSSVRKHKLQAVIGRSADFYGPHAVNSPFHISFLERMLCGKSPMALGKANARHTYAYTIDNGKALVELALDESTYGQVWHLPAGDPLTIEQLTELFNCALSTRYETAYLSHFLRTTLSLFIPPLREVTEMLYQFEDDYIMSSDKFKDHFPRFKVTPYEVGISEMIKSFEN</sequence>
<proteinExistence type="predicted"/>
<comment type="caution">
    <text evidence="2">The sequence shown here is derived from an EMBL/GenBank/DDBJ whole genome shotgun (WGS) entry which is preliminary data.</text>
</comment>
<dbReference type="SUPFAM" id="SSF51735">
    <property type="entry name" value="NAD(P)-binding Rossmann-fold domains"/>
    <property type="match status" value="1"/>
</dbReference>
<evidence type="ECO:0000313" key="2">
    <source>
        <dbReference type="EMBL" id="MFC3196488.1"/>
    </source>
</evidence>